<comment type="subcellular location">
    <subcellularLocation>
        <location evidence="2">Cell membrane</location>
    </subcellularLocation>
    <subcellularLocation>
        <location evidence="1">Membrane</location>
        <topology evidence="1">Multi-pass membrane protein</topology>
    </subcellularLocation>
</comment>
<proteinExistence type="inferred from homology"/>
<dbReference type="Gene3D" id="1.10.287.1260">
    <property type="match status" value="1"/>
</dbReference>
<dbReference type="InterPro" id="IPR045276">
    <property type="entry name" value="YbiO_bact"/>
</dbReference>
<evidence type="ECO:0000256" key="7">
    <source>
        <dbReference type="ARBA" id="ARBA00023136"/>
    </source>
</evidence>
<keyword evidence="4" id="KW-1003">Cell membrane</keyword>
<name>A0A023X080_RUBRA</name>
<keyword evidence="13" id="KW-1185">Reference proteome</keyword>
<dbReference type="EMBL" id="CP007514">
    <property type="protein sequence ID" value="AHY45576.1"/>
    <property type="molecule type" value="Genomic_DNA"/>
</dbReference>
<keyword evidence="5 9" id="KW-0812">Transmembrane</keyword>
<dbReference type="OrthoDB" id="4638917at2"/>
<evidence type="ECO:0000313" key="13">
    <source>
        <dbReference type="Proteomes" id="UP000025229"/>
    </source>
</evidence>
<evidence type="ECO:0000256" key="3">
    <source>
        <dbReference type="ARBA" id="ARBA00008017"/>
    </source>
</evidence>
<evidence type="ECO:0000256" key="8">
    <source>
        <dbReference type="SAM" id="MobiDB-lite"/>
    </source>
</evidence>
<dbReference type="InterPro" id="IPR010920">
    <property type="entry name" value="LSM_dom_sf"/>
</dbReference>
<dbReference type="InterPro" id="IPR023408">
    <property type="entry name" value="MscS_beta-dom_sf"/>
</dbReference>
<dbReference type="PANTHER" id="PTHR30460">
    <property type="entry name" value="MODERATE CONDUCTANCE MECHANOSENSITIVE CHANNEL YBIO"/>
    <property type="match status" value="1"/>
</dbReference>
<dbReference type="AlphaFoldDB" id="A0A023X080"/>
<evidence type="ECO:0000256" key="2">
    <source>
        <dbReference type="ARBA" id="ARBA00004236"/>
    </source>
</evidence>
<comment type="similarity">
    <text evidence="3">Belongs to the MscS (TC 1.A.23) family.</text>
</comment>
<evidence type="ECO:0000256" key="6">
    <source>
        <dbReference type="ARBA" id="ARBA00022989"/>
    </source>
</evidence>
<evidence type="ECO:0000256" key="5">
    <source>
        <dbReference type="ARBA" id="ARBA00022692"/>
    </source>
</evidence>
<keyword evidence="7 9" id="KW-0472">Membrane</keyword>
<dbReference type="PANTHER" id="PTHR30460:SF0">
    <property type="entry name" value="MODERATE CONDUCTANCE MECHANOSENSITIVE CHANNEL YBIO"/>
    <property type="match status" value="1"/>
</dbReference>
<dbReference type="RefSeq" id="WP_051589204.1">
    <property type="nucleotide sequence ID" value="NZ_CP007514.1"/>
</dbReference>
<evidence type="ECO:0000313" key="11">
    <source>
        <dbReference type="EMBL" id="AHY45576.1"/>
    </source>
</evidence>
<feature type="transmembrane region" description="Helical" evidence="9">
    <location>
        <begin position="62"/>
        <end position="83"/>
    </location>
</feature>
<feature type="transmembrane region" description="Helical" evidence="9">
    <location>
        <begin position="146"/>
        <end position="165"/>
    </location>
</feature>
<evidence type="ECO:0000259" key="10">
    <source>
        <dbReference type="Pfam" id="PF00924"/>
    </source>
</evidence>
<dbReference type="InterPro" id="IPR011014">
    <property type="entry name" value="MscS_channel_TM-2"/>
</dbReference>
<dbReference type="GO" id="GO:0005886">
    <property type="term" value="C:plasma membrane"/>
    <property type="evidence" value="ECO:0007669"/>
    <property type="project" value="UniProtKB-SubCell"/>
</dbReference>
<dbReference type="STRING" id="42256.RradSPS_0293"/>
<sequence>MILAYLQNQRPAEGEGAAEETTGLPEQATQAARETYGPIRELFGSTQALYDRTLGVLTSPEFLGRVLASLLVVLMLVVVYRVITRSIPRILRWRRRDDDTWDNEMIARVKRQDTAITLIRNALRYIVFVVAVLVVASVFTQNLLPAATGATVLAAVIGFGAQSFLRDIIAGFSIIFEGQYAVGDFIEVQPQASAGIVEELGLRMTKIRTLSGELVFIPNGSVIGITNYVSGQQRYTIEVQLRDRDAADRVTHSLEESAELFVTPPHLVDYHEEEDGRVRLHISAGVLPSMSWLVEENLTGRLKAASGEESLASEPMVYKVDQANLRRIRDLLPQDQRGLAR</sequence>
<feature type="domain" description="Mechanosensitive ion channel MscS" evidence="10">
    <location>
        <begin position="165"/>
        <end position="229"/>
    </location>
</feature>
<dbReference type="KEGG" id="rrd:RradSPS_0293"/>
<dbReference type="InterPro" id="IPR006685">
    <property type="entry name" value="MscS_channel_2nd"/>
</dbReference>
<dbReference type="Pfam" id="PF00924">
    <property type="entry name" value="MS_channel_2nd"/>
    <property type="match status" value="1"/>
</dbReference>
<evidence type="ECO:0000256" key="1">
    <source>
        <dbReference type="ARBA" id="ARBA00004141"/>
    </source>
</evidence>
<dbReference type="Proteomes" id="UP001281130">
    <property type="component" value="Unassembled WGS sequence"/>
</dbReference>
<feature type="transmembrane region" description="Helical" evidence="9">
    <location>
        <begin position="122"/>
        <end position="140"/>
    </location>
</feature>
<dbReference type="Gene3D" id="2.30.30.60">
    <property type="match status" value="1"/>
</dbReference>
<reference evidence="11 13" key="1">
    <citation type="submission" date="2014-03" db="EMBL/GenBank/DDBJ databases">
        <title>Complete genome sequence of the Radio-Resistant Rubrobacter radiotolerans RSPS-4.</title>
        <authorList>
            <person name="Egas C.C."/>
            <person name="Barroso C.C."/>
            <person name="Froufe H.J.C."/>
            <person name="Pacheco J.J."/>
            <person name="Albuquerque L.L."/>
            <person name="da Costa M.M.S."/>
        </authorList>
    </citation>
    <scope>NUCLEOTIDE SEQUENCE [LARGE SCALE GENOMIC DNA]</scope>
    <source>
        <strain evidence="11 13">RSPS-4</strain>
    </source>
</reference>
<dbReference type="SUPFAM" id="SSF82861">
    <property type="entry name" value="Mechanosensitive channel protein MscS (YggB), transmembrane region"/>
    <property type="match status" value="1"/>
</dbReference>
<evidence type="ECO:0000256" key="9">
    <source>
        <dbReference type="SAM" id="Phobius"/>
    </source>
</evidence>
<organism evidence="11 13">
    <name type="scientific">Rubrobacter radiotolerans</name>
    <name type="common">Arthrobacter radiotolerans</name>
    <dbReference type="NCBI Taxonomy" id="42256"/>
    <lineage>
        <taxon>Bacteria</taxon>
        <taxon>Bacillati</taxon>
        <taxon>Actinomycetota</taxon>
        <taxon>Rubrobacteria</taxon>
        <taxon>Rubrobacterales</taxon>
        <taxon>Rubrobacteraceae</taxon>
        <taxon>Rubrobacter</taxon>
    </lineage>
</organism>
<evidence type="ECO:0000256" key="4">
    <source>
        <dbReference type="ARBA" id="ARBA00022475"/>
    </source>
</evidence>
<keyword evidence="6 9" id="KW-1133">Transmembrane helix</keyword>
<dbReference type="HOGENOM" id="CLU_037945_8_2_11"/>
<dbReference type="eggNOG" id="COG0668">
    <property type="taxonomic scope" value="Bacteria"/>
</dbReference>
<evidence type="ECO:0000313" key="12">
    <source>
        <dbReference type="EMBL" id="MDX5892990.1"/>
    </source>
</evidence>
<dbReference type="EMBL" id="JAWXXX010000001">
    <property type="protein sequence ID" value="MDX5892990.1"/>
    <property type="molecule type" value="Genomic_DNA"/>
</dbReference>
<dbReference type="SUPFAM" id="SSF50182">
    <property type="entry name" value="Sm-like ribonucleoproteins"/>
    <property type="match status" value="1"/>
</dbReference>
<dbReference type="GO" id="GO:0008381">
    <property type="term" value="F:mechanosensitive monoatomic ion channel activity"/>
    <property type="evidence" value="ECO:0007669"/>
    <property type="project" value="InterPro"/>
</dbReference>
<dbReference type="Proteomes" id="UP000025229">
    <property type="component" value="Chromosome"/>
</dbReference>
<protein>
    <submittedName>
        <fullName evidence="12">Mechanosensitive ion channel family protein</fullName>
    </submittedName>
    <submittedName>
        <fullName evidence="11">Small-conductance mechanosensitive channel</fullName>
    </submittedName>
</protein>
<gene>
    <name evidence="11" type="ORF">RradSPS_0293</name>
    <name evidence="12" type="ORF">SIL72_02995</name>
</gene>
<reference evidence="12" key="2">
    <citation type="submission" date="2023-11" db="EMBL/GenBank/DDBJ databases">
        <title>MicrobeMod: A computational toolkit for identifying prokaryotic methylation and restriction-modification with nanopore sequencing.</title>
        <authorList>
            <person name="Crits-Christoph A."/>
            <person name="Kang S.C."/>
            <person name="Lee H."/>
            <person name="Ostrov N."/>
        </authorList>
    </citation>
    <scope>NUCLEOTIDE SEQUENCE</scope>
    <source>
        <strain evidence="12">ATCC 51242</strain>
    </source>
</reference>
<feature type="region of interest" description="Disordered" evidence="8">
    <location>
        <begin position="7"/>
        <end position="30"/>
    </location>
</feature>
<accession>A0A023X080</accession>